<gene>
    <name evidence="8" type="ORF">HNR44_000801</name>
</gene>
<evidence type="ECO:0000259" key="7">
    <source>
        <dbReference type="PROSITE" id="PS51194"/>
    </source>
</evidence>
<dbReference type="InterPro" id="IPR001650">
    <property type="entry name" value="Helicase_C-like"/>
</dbReference>
<evidence type="ECO:0000256" key="2">
    <source>
        <dbReference type="ARBA" id="ARBA00022801"/>
    </source>
</evidence>
<name>A0A841PXK2_9BACL</name>
<dbReference type="InterPro" id="IPR027417">
    <property type="entry name" value="P-loop_NTPase"/>
</dbReference>
<feature type="domain" description="Helicase C-terminal" evidence="7">
    <location>
        <begin position="220"/>
        <end position="382"/>
    </location>
</feature>
<keyword evidence="1" id="KW-0547">Nucleotide-binding</keyword>
<dbReference type="InterPro" id="IPR011545">
    <property type="entry name" value="DEAD/DEAH_box_helicase_dom"/>
</dbReference>
<evidence type="ECO:0000256" key="1">
    <source>
        <dbReference type="ARBA" id="ARBA00022741"/>
    </source>
</evidence>
<feature type="region of interest" description="Disordered" evidence="5">
    <location>
        <begin position="387"/>
        <end position="431"/>
    </location>
</feature>
<feature type="compositionally biased region" description="Basic residues" evidence="5">
    <location>
        <begin position="406"/>
        <end position="431"/>
    </location>
</feature>
<dbReference type="Gene3D" id="3.40.50.300">
    <property type="entry name" value="P-loop containing nucleotide triphosphate hydrolases"/>
    <property type="match status" value="2"/>
</dbReference>
<dbReference type="Pfam" id="PF00270">
    <property type="entry name" value="DEAD"/>
    <property type="match status" value="1"/>
</dbReference>
<feature type="domain" description="Helicase ATP-binding" evidence="6">
    <location>
        <begin position="33"/>
        <end position="209"/>
    </location>
</feature>
<dbReference type="CDD" id="cd00268">
    <property type="entry name" value="DEADc"/>
    <property type="match status" value="1"/>
</dbReference>
<evidence type="ECO:0000313" key="9">
    <source>
        <dbReference type="Proteomes" id="UP000568839"/>
    </source>
</evidence>
<keyword evidence="9" id="KW-1185">Reference proteome</keyword>
<dbReference type="GO" id="GO:0033592">
    <property type="term" value="F:RNA strand annealing activity"/>
    <property type="evidence" value="ECO:0007669"/>
    <property type="project" value="TreeGrafter"/>
</dbReference>
<dbReference type="CDD" id="cd18787">
    <property type="entry name" value="SF2_C_DEAD"/>
    <property type="match status" value="1"/>
</dbReference>
<dbReference type="PANTHER" id="PTHR47963">
    <property type="entry name" value="DEAD-BOX ATP-DEPENDENT RNA HELICASE 47, MITOCHONDRIAL"/>
    <property type="match status" value="1"/>
</dbReference>
<dbReference type="PROSITE" id="PS51192">
    <property type="entry name" value="HELICASE_ATP_BIND_1"/>
    <property type="match status" value="1"/>
</dbReference>
<dbReference type="PROSITE" id="PS51194">
    <property type="entry name" value="HELICASE_CTER"/>
    <property type="match status" value="1"/>
</dbReference>
<protein>
    <submittedName>
        <fullName evidence="8">ATP-dependent RNA helicase CshB</fullName>
        <ecNumber evidence="8">3.6.4.13</ecNumber>
    </submittedName>
</protein>
<dbReference type="GO" id="GO:0009409">
    <property type="term" value="P:response to cold"/>
    <property type="evidence" value="ECO:0007669"/>
    <property type="project" value="TreeGrafter"/>
</dbReference>
<dbReference type="GO" id="GO:0005829">
    <property type="term" value="C:cytosol"/>
    <property type="evidence" value="ECO:0007669"/>
    <property type="project" value="TreeGrafter"/>
</dbReference>
<evidence type="ECO:0000256" key="3">
    <source>
        <dbReference type="ARBA" id="ARBA00022806"/>
    </source>
</evidence>
<proteinExistence type="predicted"/>
<dbReference type="RefSeq" id="WP_184402790.1">
    <property type="nucleotide sequence ID" value="NZ_JACHHJ010000001.1"/>
</dbReference>
<keyword evidence="3 8" id="KW-0347">Helicase</keyword>
<comment type="caution">
    <text evidence="8">The sequence shown here is derived from an EMBL/GenBank/DDBJ whole genome shotgun (WGS) entry which is preliminary data.</text>
</comment>
<dbReference type="InterPro" id="IPR044742">
    <property type="entry name" value="DEAD/DEAH_RhlB"/>
</dbReference>
<dbReference type="SMART" id="SM00487">
    <property type="entry name" value="DEXDc"/>
    <property type="match status" value="1"/>
</dbReference>
<evidence type="ECO:0000313" key="8">
    <source>
        <dbReference type="EMBL" id="MBB6448852.1"/>
    </source>
</evidence>
<evidence type="ECO:0000256" key="4">
    <source>
        <dbReference type="ARBA" id="ARBA00022840"/>
    </source>
</evidence>
<reference evidence="8 9" key="1">
    <citation type="submission" date="2020-08" db="EMBL/GenBank/DDBJ databases">
        <title>Genomic Encyclopedia of Type Strains, Phase IV (KMG-IV): sequencing the most valuable type-strain genomes for metagenomic binning, comparative biology and taxonomic classification.</title>
        <authorList>
            <person name="Goeker M."/>
        </authorList>
    </citation>
    <scope>NUCLEOTIDE SEQUENCE [LARGE SCALE GENOMIC DNA]</scope>
    <source>
        <strain evidence="8 9">DSM 21769</strain>
    </source>
</reference>
<evidence type="ECO:0000259" key="6">
    <source>
        <dbReference type="PROSITE" id="PS51192"/>
    </source>
</evidence>
<dbReference type="InterPro" id="IPR050547">
    <property type="entry name" value="DEAD_box_RNA_helicases"/>
</dbReference>
<keyword evidence="2 8" id="KW-0378">Hydrolase</keyword>
<dbReference type="SUPFAM" id="SSF52540">
    <property type="entry name" value="P-loop containing nucleoside triphosphate hydrolases"/>
    <property type="match status" value="1"/>
</dbReference>
<dbReference type="InterPro" id="IPR014001">
    <property type="entry name" value="Helicase_ATP-bd"/>
</dbReference>
<organism evidence="8 9">
    <name type="scientific">Geomicrobium halophilum</name>
    <dbReference type="NCBI Taxonomy" id="549000"/>
    <lineage>
        <taxon>Bacteria</taxon>
        <taxon>Bacillati</taxon>
        <taxon>Bacillota</taxon>
        <taxon>Bacilli</taxon>
        <taxon>Bacillales</taxon>
        <taxon>Geomicrobium</taxon>
    </lineage>
</organism>
<dbReference type="GO" id="GO:0003724">
    <property type="term" value="F:RNA helicase activity"/>
    <property type="evidence" value="ECO:0007669"/>
    <property type="project" value="UniProtKB-EC"/>
</dbReference>
<evidence type="ECO:0000256" key="5">
    <source>
        <dbReference type="SAM" id="MobiDB-lite"/>
    </source>
</evidence>
<dbReference type="Proteomes" id="UP000568839">
    <property type="component" value="Unassembled WGS sequence"/>
</dbReference>
<dbReference type="GO" id="GO:0016787">
    <property type="term" value="F:hydrolase activity"/>
    <property type="evidence" value="ECO:0007669"/>
    <property type="project" value="UniProtKB-KW"/>
</dbReference>
<dbReference type="Pfam" id="PF00271">
    <property type="entry name" value="Helicase_C"/>
    <property type="match status" value="1"/>
</dbReference>
<dbReference type="AlphaFoldDB" id="A0A841PXK2"/>
<dbReference type="EC" id="3.6.4.13" evidence="8"/>
<accession>A0A841PXK2</accession>
<dbReference type="SMART" id="SM00490">
    <property type="entry name" value="HELICc"/>
    <property type="match status" value="1"/>
</dbReference>
<dbReference type="GO" id="GO:0005524">
    <property type="term" value="F:ATP binding"/>
    <property type="evidence" value="ECO:0007669"/>
    <property type="project" value="UniProtKB-KW"/>
</dbReference>
<dbReference type="EMBL" id="JACHHJ010000001">
    <property type="protein sequence ID" value="MBB6448852.1"/>
    <property type="molecule type" value="Genomic_DNA"/>
</dbReference>
<keyword evidence="4" id="KW-0067">ATP-binding</keyword>
<dbReference type="GO" id="GO:0005840">
    <property type="term" value="C:ribosome"/>
    <property type="evidence" value="ECO:0007669"/>
    <property type="project" value="TreeGrafter"/>
</dbReference>
<dbReference type="PANTHER" id="PTHR47963:SF1">
    <property type="entry name" value="DEAD-BOX ATP-DEPENDENT RNA HELICASE CSHB"/>
    <property type="match status" value="1"/>
</dbReference>
<sequence length="431" mass="48990">MSGFQRLEIDDRLTRHLQIKKIERPTEIQERIIPAILRGKDVIGQSQTGTGKTLAFVLPILTNINTESHKVQAVVTAPTRELAEQLYQTFQMFINDGELPMENVRIRRVIGGTDKERNIADLKKPPHIVIATPGRLHDLVTKSNVLDVHQVETFVIDEADQMLDMGFIEPLDQVASRMPDDLQMLVFSASIPKSLRPFLKKYMNQPRHVHVKPEEPSPQKLTHYLVPLKSRGREQLTLEMASLLRPYLCLVFVNTKVEAESLTDLFIANGIETECIHGGLSSRARKQAMRSIERAKTPFVICTDLAARGMDIKGISHIINVQLPSDLQYYLHRAGRTARAGASGEVYTIVEKDDYPALHQLQKQRFFFHYLDIKKGEWREIEQLGSGYAPGRDRFRKQAPSSSSGKPKKVKPGYKKKMKKAARGNQRRNKS</sequence>